<feature type="compositionally biased region" description="Basic and acidic residues" evidence="5">
    <location>
        <begin position="170"/>
        <end position="183"/>
    </location>
</feature>
<keyword evidence="3" id="KW-0067">ATP-binding</keyword>
<dbReference type="SMART" id="SM00382">
    <property type="entry name" value="AAA"/>
    <property type="match status" value="2"/>
</dbReference>
<feature type="compositionally biased region" description="Polar residues" evidence="5">
    <location>
        <begin position="508"/>
        <end position="519"/>
    </location>
</feature>
<evidence type="ECO:0000313" key="7">
    <source>
        <dbReference type="EMBL" id="KAJ3178668.1"/>
    </source>
</evidence>
<feature type="domain" description="ABC transporter" evidence="6">
    <location>
        <begin position="247"/>
        <end position="490"/>
    </location>
</feature>
<feature type="compositionally biased region" description="Polar residues" evidence="5">
    <location>
        <begin position="138"/>
        <end position="148"/>
    </location>
</feature>
<dbReference type="InterPro" id="IPR032781">
    <property type="entry name" value="ABC_tran_Xtn"/>
</dbReference>
<evidence type="ECO:0000256" key="1">
    <source>
        <dbReference type="ARBA" id="ARBA00022737"/>
    </source>
</evidence>
<protein>
    <recommendedName>
        <fullName evidence="6">ABC transporter domain-containing protein</fullName>
    </recommendedName>
</protein>
<keyword evidence="8" id="KW-1185">Reference proteome</keyword>
<evidence type="ECO:0000256" key="3">
    <source>
        <dbReference type="ARBA" id="ARBA00022840"/>
    </source>
</evidence>
<dbReference type="FunFam" id="3.40.50.300:FF:000011">
    <property type="entry name" value="Putative ABC transporter ATP-binding component"/>
    <property type="match status" value="1"/>
</dbReference>
<dbReference type="PROSITE" id="PS50893">
    <property type="entry name" value="ABC_TRANSPORTER_2"/>
    <property type="match status" value="2"/>
</dbReference>
<dbReference type="Pfam" id="PF12848">
    <property type="entry name" value="ABC_tran_Xtn"/>
    <property type="match status" value="1"/>
</dbReference>
<dbReference type="PANTHER" id="PTHR19211:SF131">
    <property type="entry name" value="RIBOSOME BIOGENESIS ATPASE"/>
    <property type="match status" value="1"/>
</dbReference>
<evidence type="ECO:0000313" key="8">
    <source>
        <dbReference type="Proteomes" id="UP001212152"/>
    </source>
</evidence>
<dbReference type="Gene3D" id="3.40.50.300">
    <property type="entry name" value="P-loop containing nucleotide triphosphate hydrolases"/>
    <property type="match status" value="2"/>
</dbReference>
<keyword evidence="1" id="KW-0677">Repeat</keyword>
<dbReference type="GO" id="GO:0005524">
    <property type="term" value="F:ATP binding"/>
    <property type="evidence" value="ECO:0007669"/>
    <property type="project" value="UniProtKB-KW"/>
</dbReference>
<dbReference type="InterPro" id="IPR003593">
    <property type="entry name" value="AAA+_ATPase"/>
</dbReference>
<proteinExistence type="predicted"/>
<dbReference type="Pfam" id="PF00005">
    <property type="entry name" value="ABC_tran"/>
    <property type="match status" value="2"/>
</dbReference>
<feature type="coiled-coil region" evidence="4">
    <location>
        <begin position="317"/>
        <end position="344"/>
    </location>
</feature>
<feature type="region of interest" description="Disordered" evidence="5">
    <location>
        <begin position="1"/>
        <end position="227"/>
    </location>
</feature>
<dbReference type="InterPro" id="IPR017871">
    <property type="entry name" value="ABC_transporter-like_CS"/>
</dbReference>
<feature type="domain" description="ABC transporter" evidence="6">
    <location>
        <begin position="565"/>
        <end position="782"/>
    </location>
</feature>
<feature type="coiled-coil region" evidence="4">
    <location>
        <begin position="771"/>
        <end position="805"/>
    </location>
</feature>
<dbReference type="FunFam" id="3.40.50.300:FF:000104">
    <property type="entry name" value="ATP-binding cassette sub-family F member 3"/>
    <property type="match status" value="1"/>
</dbReference>
<feature type="compositionally biased region" description="Basic and acidic residues" evidence="5">
    <location>
        <begin position="11"/>
        <end position="26"/>
    </location>
</feature>
<feature type="compositionally biased region" description="Acidic residues" evidence="5">
    <location>
        <begin position="72"/>
        <end position="84"/>
    </location>
</feature>
<comment type="caution">
    <text evidence="7">The sequence shown here is derived from an EMBL/GenBank/DDBJ whole genome shotgun (WGS) entry which is preliminary data.</text>
</comment>
<accession>A0AAD5TMA1</accession>
<feature type="compositionally biased region" description="Basic and acidic residues" evidence="5">
    <location>
        <begin position="523"/>
        <end position="537"/>
    </location>
</feature>
<evidence type="ECO:0000256" key="2">
    <source>
        <dbReference type="ARBA" id="ARBA00022741"/>
    </source>
</evidence>
<dbReference type="PROSITE" id="PS00211">
    <property type="entry name" value="ABC_TRANSPORTER_1"/>
    <property type="match status" value="1"/>
</dbReference>
<sequence length="806" mass="89873">MPPKKKGNKKAAKDDWDSDKDEKVLDLKSTPQASDDDEASPPPTAAPSSKNKKKEKATKPTPAPVNAFAMLNDDEDDDEGDSDNEPAVKSKFAALEIADDDDEEGEKREKKSKKSKSSSKSKDKDGKESSDKKKSSRTATPTGSTPAGSDNEADDGDDAGEKKAKKSTREKKSREERKKEKAEKNKKKKPEDETSDAEIPIVDDDRRSTPGAYGYASGQALGPDGTNPADAIAVTGNLLSPPNSRDLQIDKLTVQAFGKLLIKDSELSLINGRRYGLIAPNGSGKSTLLHAIACGLLPMPRTLDYYLLDREFGPTEMTSIEAVLDITKREVEHLETEMEGLLSDPNKHAVRLDHIQTRLVELEAEGGERRALDILNGLGFSEELVQTKTKDLSGGWRMRIALARILFVKPTLMMLDEPTNHLDLEAVVWLEDYLLHNLEGHTLIMTSHSQDTLNEICTDIIHLYHQHLDHYPGNYNTFTKVRSEKDVLLVKRSAAQEKQMKAIKENLSKTGSKAQQQAKNRVKAMEKRNEKDKEKNKDLQEELIWDKPLKLRFQDCGRGLPPPVLKFTDAGFAYPGERSRKLFSDLNFGIDLDSRIALVGPNGAGKTTLLKLMMGQLQPTEGTVTRDTHLRIAQFHQHMGDQLDMDMSAVSWLCSQFKEWRDQDMRREVGRYGLTGKSQVIPMRQLSDGQRRRVIFAFLGLKNPHLFCMDEPTNALDLETIDCLAEAINEFDGGVIFITHDFRLIDQVAKEIWIVHDGVIEEFEGTIGDYKARLKEKYAEQRRVAEEAAEKAAAAASAAAKKEAKA</sequence>
<dbReference type="InterPro" id="IPR027417">
    <property type="entry name" value="P-loop_NTPase"/>
</dbReference>
<organism evidence="7 8">
    <name type="scientific">Geranomyces variabilis</name>
    <dbReference type="NCBI Taxonomy" id="109894"/>
    <lineage>
        <taxon>Eukaryota</taxon>
        <taxon>Fungi</taxon>
        <taxon>Fungi incertae sedis</taxon>
        <taxon>Chytridiomycota</taxon>
        <taxon>Chytridiomycota incertae sedis</taxon>
        <taxon>Chytridiomycetes</taxon>
        <taxon>Spizellomycetales</taxon>
        <taxon>Powellomycetaceae</taxon>
        <taxon>Geranomyces</taxon>
    </lineage>
</organism>
<evidence type="ECO:0000256" key="4">
    <source>
        <dbReference type="SAM" id="Coils"/>
    </source>
</evidence>
<dbReference type="CDD" id="cd03221">
    <property type="entry name" value="ABCF_EF-3"/>
    <property type="match status" value="2"/>
</dbReference>
<dbReference type="PANTHER" id="PTHR19211">
    <property type="entry name" value="ATP-BINDING TRANSPORT PROTEIN-RELATED"/>
    <property type="match status" value="1"/>
</dbReference>
<feature type="compositionally biased region" description="Basic residues" evidence="5">
    <location>
        <begin position="110"/>
        <end position="119"/>
    </location>
</feature>
<feature type="compositionally biased region" description="Basic and acidic residues" evidence="5">
    <location>
        <begin position="120"/>
        <end position="133"/>
    </location>
</feature>
<evidence type="ECO:0000259" key="6">
    <source>
        <dbReference type="PROSITE" id="PS50893"/>
    </source>
</evidence>
<dbReference type="InterPro" id="IPR003439">
    <property type="entry name" value="ABC_transporter-like_ATP-bd"/>
</dbReference>
<keyword evidence="2" id="KW-0547">Nucleotide-binding</keyword>
<dbReference type="GO" id="GO:0016887">
    <property type="term" value="F:ATP hydrolysis activity"/>
    <property type="evidence" value="ECO:0007669"/>
    <property type="project" value="InterPro"/>
</dbReference>
<keyword evidence="4" id="KW-0175">Coiled coil</keyword>
<dbReference type="EMBL" id="JADGJQ010000025">
    <property type="protein sequence ID" value="KAJ3178668.1"/>
    <property type="molecule type" value="Genomic_DNA"/>
</dbReference>
<dbReference type="AlphaFoldDB" id="A0AAD5TMA1"/>
<evidence type="ECO:0000256" key="5">
    <source>
        <dbReference type="SAM" id="MobiDB-lite"/>
    </source>
</evidence>
<feature type="compositionally biased region" description="Basic residues" evidence="5">
    <location>
        <begin position="1"/>
        <end position="10"/>
    </location>
</feature>
<gene>
    <name evidence="7" type="ORF">HDU87_003491</name>
</gene>
<feature type="region of interest" description="Disordered" evidence="5">
    <location>
        <begin position="505"/>
        <end position="537"/>
    </location>
</feature>
<dbReference type="InterPro" id="IPR050611">
    <property type="entry name" value="ABCF"/>
</dbReference>
<name>A0AAD5TMA1_9FUNG</name>
<dbReference type="Proteomes" id="UP001212152">
    <property type="component" value="Unassembled WGS sequence"/>
</dbReference>
<dbReference type="SUPFAM" id="SSF52540">
    <property type="entry name" value="P-loop containing nucleoside triphosphate hydrolases"/>
    <property type="match status" value="2"/>
</dbReference>
<reference evidence="7" key="1">
    <citation type="submission" date="2020-05" db="EMBL/GenBank/DDBJ databases">
        <title>Phylogenomic resolution of chytrid fungi.</title>
        <authorList>
            <person name="Stajich J.E."/>
            <person name="Amses K."/>
            <person name="Simmons R."/>
            <person name="Seto K."/>
            <person name="Myers J."/>
            <person name="Bonds A."/>
            <person name="Quandt C.A."/>
            <person name="Barry K."/>
            <person name="Liu P."/>
            <person name="Grigoriev I."/>
            <person name="Longcore J.E."/>
            <person name="James T.Y."/>
        </authorList>
    </citation>
    <scope>NUCLEOTIDE SEQUENCE</scope>
    <source>
        <strain evidence="7">JEL0379</strain>
    </source>
</reference>